<dbReference type="Proteomes" id="UP001231189">
    <property type="component" value="Unassembled WGS sequence"/>
</dbReference>
<evidence type="ECO:0000256" key="10">
    <source>
        <dbReference type="ARBA" id="ARBA00073000"/>
    </source>
</evidence>
<dbReference type="PANTHER" id="PTHR42776">
    <property type="entry name" value="SERINE PEPTIDASE S9 FAMILY MEMBER"/>
    <property type="match status" value="1"/>
</dbReference>
<feature type="region of interest" description="Disordered" evidence="11">
    <location>
        <begin position="250"/>
        <end position="269"/>
    </location>
</feature>
<dbReference type="FunFam" id="3.40.50.1820:FF:000049">
    <property type="entry name" value="probable glutamyl endopeptidase, chloroplastic"/>
    <property type="match status" value="1"/>
</dbReference>
<dbReference type="GO" id="GO:0009570">
    <property type="term" value="C:chloroplast stroma"/>
    <property type="evidence" value="ECO:0007669"/>
    <property type="project" value="UniProtKB-SubCell"/>
</dbReference>
<evidence type="ECO:0000256" key="2">
    <source>
        <dbReference type="ARBA" id="ARBA00022528"/>
    </source>
</evidence>
<gene>
    <name evidence="13" type="ORF">QYE76_038624</name>
</gene>
<dbReference type="SUPFAM" id="SSF82171">
    <property type="entry name" value="DPP6 N-terminal domain-like"/>
    <property type="match status" value="1"/>
</dbReference>
<evidence type="ECO:0000256" key="5">
    <source>
        <dbReference type="ARBA" id="ARBA00022801"/>
    </source>
</evidence>
<keyword evidence="3" id="KW-0934">Plastid</keyword>
<reference evidence="13" key="1">
    <citation type="submission" date="2023-07" db="EMBL/GenBank/DDBJ databases">
        <title>A chromosome-level genome assembly of Lolium multiflorum.</title>
        <authorList>
            <person name="Chen Y."/>
            <person name="Copetti D."/>
            <person name="Kolliker R."/>
            <person name="Studer B."/>
        </authorList>
    </citation>
    <scope>NUCLEOTIDE SEQUENCE</scope>
    <source>
        <strain evidence="13">02402/16</strain>
        <tissue evidence="13">Leaf</tissue>
    </source>
</reference>
<accession>A0AAD8WT19</accession>
<evidence type="ECO:0000256" key="1">
    <source>
        <dbReference type="ARBA" id="ARBA00004470"/>
    </source>
</evidence>
<dbReference type="InterPro" id="IPR011042">
    <property type="entry name" value="6-blade_b-propeller_TolB-like"/>
</dbReference>
<comment type="similarity">
    <text evidence="9">Belongs to the peptidase S9D family.</text>
</comment>
<evidence type="ECO:0000259" key="12">
    <source>
        <dbReference type="Pfam" id="PF00326"/>
    </source>
</evidence>
<dbReference type="InterPro" id="IPR029058">
    <property type="entry name" value="AB_hydrolase_fold"/>
</dbReference>
<dbReference type="Pfam" id="PF00326">
    <property type="entry name" value="Peptidase_S9"/>
    <property type="match status" value="1"/>
</dbReference>
<name>A0AAD8WT19_LOLMU</name>
<keyword evidence="6" id="KW-0720">Serine protease</keyword>
<dbReference type="GO" id="GO:0004252">
    <property type="term" value="F:serine-type endopeptidase activity"/>
    <property type="evidence" value="ECO:0007669"/>
    <property type="project" value="TreeGrafter"/>
</dbReference>
<keyword evidence="14" id="KW-1185">Reference proteome</keyword>
<keyword evidence="7" id="KW-0809">Transit peptide</keyword>
<comment type="caution">
    <text evidence="13">The sequence shown here is derived from an EMBL/GenBank/DDBJ whole genome shotgun (WGS) entry which is preliminary data.</text>
</comment>
<comment type="function">
    <text evidence="8">Serine-type protease active in vitro against the LHCII N-terminal. Cleaves its substrate on the carboxy-side of Glu residues.</text>
</comment>
<evidence type="ECO:0000256" key="3">
    <source>
        <dbReference type="ARBA" id="ARBA00022640"/>
    </source>
</evidence>
<evidence type="ECO:0000313" key="13">
    <source>
        <dbReference type="EMBL" id="KAK1677776.1"/>
    </source>
</evidence>
<sequence>MAAASCERYFPGRSSYVTGSSAISAADFDIVAVECPTGRARMCCLPKLTGEHRRARRRAGRLPGLLVAWSLGDGPQCSAHVLANAGVPPDYTGQEDSHRRCFVQGLEQDVGEVPRDGGRRGTEEVLPCLVADGIERGLERESLLELDEPAMERDRRLELDEPAVELILCREEGMVADGDELHPPRLGSNASCRRRWTGTHEAEARTNTTLDKRLCFAYFSSIAASSSSAPSHRRLRLLPYRSHATPTSFSAKCAAGSRPGPAAQQDDAAPGYRLPPKEIQEIMDVPPNQSYYVSPRRDRIMFLKRRAMPPLSELAKPDKVLAGIRIDPSSNARSRMSFYTGISVHLLMDDGSLGPEKVVHGYPDGAKINFITWSPDGQHMAFTVRYGDEVSNGSNLALWVADAESGQARPLFKSTDIRLNAIFELFVWVDNSTLLVCTVPSSRVDSPKKPLIPFGPRIRSNEQKNVIRMRATKEMLKDLHEEELFNYYATSQLVLISLDGIVMPVASPAIYVSLNPSPDEKYLMLTSVHQPYSSIVSYKRFPRKVELWTVDGRFVREVCDLPLAENIPIAPNSVRKGKRLIRWRPDMPSTFYWVEAQDGGDANVEVSQRDIVYMEPAEPLNGEKPQVLLKVDLRYRKISWCYGLHALVYEYWHKTRRTRTWVISPDCKEFSPRLLFDRSSEDAYSSPGSPMMCRTRAGTLVIAKIKTSEETYILMKGLGATPKGSVPFLDLLNITTGTKERIWESGKEKYYESVLALMSYCPECEIQLNQLKLLISKESRSEATQYYLSIWPDKTEVQLTSYPHPYPQLASLQKEIIRYKREDGVKLTATLYMPPDYNPSKDGPLPCLIWSYPGEFKSREAAGQVRRSPNKFARINNNFPLLWLARGFVILADPTIPIIGEGDQEANDRYIEQLIASAEAAVNEVVRRGVAHRDKIAVGGHSYGAFMTANLLAHAPHLFCCGIARSGAYNRTLTPFGFQKEARTLWEATDTYIKMSPFILANKIKKPILLIHGEEDSKVTTAMQSSQFYDALKRHGAPCRLVILPFEGHRYSARESIMHVIWETDRWLQKYCASN</sequence>
<evidence type="ECO:0000256" key="8">
    <source>
        <dbReference type="ARBA" id="ARBA00054431"/>
    </source>
</evidence>
<proteinExistence type="inferred from homology"/>
<evidence type="ECO:0000313" key="14">
    <source>
        <dbReference type="Proteomes" id="UP001231189"/>
    </source>
</evidence>
<dbReference type="AlphaFoldDB" id="A0AAD8WT19"/>
<evidence type="ECO:0000256" key="6">
    <source>
        <dbReference type="ARBA" id="ARBA00022825"/>
    </source>
</evidence>
<keyword evidence="5" id="KW-0378">Hydrolase</keyword>
<feature type="compositionally biased region" description="Low complexity" evidence="11">
    <location>
        <begin position="259"/>
        <end position="269"/>
    </location>
</feature>
<dbReference type="Gene3D" id="3.40.50.1820">
    <property type="entry name" value="alpha/beta hydrolase"/>
    <property type="match status" value="1"/>
</dbReference>
<dbReference type="GO" id="GO:0006508">
    <property type="term" value="P:proteolysis"/>
    <property type="evidence" value="ECO:0007669"/>
    <property type="project" value="UniProtKB-KW"/>
</dbReference>
<keyword evidence="2" id="KW-0150">Chloroplast</keyword>
<evidence type="ECO:0000256" key="4">
    <source>
        <dbReference type="ARBA" id="ARBA00022670"/>
    </source>
</evidence>
<evidence type="ECO:0000256" key="9">
    <source>
        <dbReference type="ARBA" id="ARBA00060950"/>
    </source>
</evidence>
<dbReference type="PANTHER" id="PTHR42776:SF21">
    <property type="entry name" value="PEPTIDASE S9 PROLYL OLIGOPEPTIDASE CATALYTIC DOMAIN-CONTAINING PROTEIN"/>
    <property type="match status" value="1"/>
</dbReference>
<comment type="subcellular location">
    <subcellularLocation>
        <location evidence="1">Plastid</location>
        <location evidence="1">Chloroplast stroma</location>
    </subcellularLocation>
</comment>
<dbReference type="Gene3D" id="2.120.10.30">
    <property type="entry name" value="TolB, C-terminal domain"/>
    <property type="match status" value="1"/>
</dbReference>
<dbReference type="InterPro" id="IPR001375">
    <property type="entry name" value="Peptidase_S9_cat"/>
</dbReference>
<evidence type="ECO:0000256" key="11">
    <source>
        <dbReference type="SAM" id="MobiDB-lite"/>
    </source>
</evidence>
<protein>
    <recommendedName>
        <fullName evidence="10">Probable glutamyl endopeptidase, chloroplastic</fullName>
    </recommendedName>
</protein>
<organism evidence="13 14">
    <name type="scientific">Lolium multiflorum</name>
    <name type="common">Italian ryegrass</name>
    <name type="synonym">Lolium perenne subsp. multiflorum</name>
    <dbReference type="NCBI Taxonomy" id="4521"/>
    <lineage>
        <taxon>Eukaryota</taxon>
        <taxon>Viridiplantae</taxon>
        <taxon>Streptophyta</taxon>
        <taxon>Embryophyta</taxon>
        <taxon>Tracheophyta</taxon>
        <taxon>Spermatophyta</taxon>
        <taxon>Magnoliopsida</taxon>
        <taxon>Liliopsida</taxon>
        <taxon>Poales</taxon>
        <taxon>Poaceae</taxon>
        <taxon>BOP clade</taxon>
        <taxon>Pooideae</taxon>
        <taxon>Poodae</taxon>
        <taxon>Poeae</taxon>
        <taxon>Poeae Chloroplast Group 2 (Poeae type)</taxon>
        <taxon>Loliodinae</taxon>
        <taxon>Loliinae</taxon>
        <taxon>Lolium</taxon>
    </lineage>
</organism>
<evidence type="ECO:0000256" key="7">
    <source>
        <dbReference type="ARBA" id="ARBA00022946"/>
    </source>
</evidence>
<feature type="domain" description="Peptidase S9 prolyl oligopeptidase catalytic" evidence="12">
    <location>
        <begin position="920"/>
        <end position="1072"/>
    </location>
</feature>
<keyword evidence="4" id="KW-0645">Protease</keyword>
<dbReference type="EMBL" id="JAUUTY010000002">
    <property type="protein sequence ID" value="KAK1677776.1"/>
    <property type="molecule type" value="Genomic_DNA"/>
</dbReference>
<dbReference type="SUPFAM" id="SSF53474">
    <property type="entry name" value="alpha/beta-Hydrolases"/>
    <property type="match status" value="1"/>
</dbReference>